<comment type="caution">
    <text evidence="5">The sequence shown here is derived from an EMBL/GenBank/DDBJ whole genome shotgun (WGS) entry which is preliminary data.</text>
</comment>
<keyword evidence="1" id="KW-0805">Transcription regulation</keyword>
<keyword evidence="2" id="KW-0238">DNA-binding</keyword>
<dbReference type="Proteomes" id="UP000823902">
    <property type="component" value="Unassembled WGS sequence"/>
</dbReference>
<reference evidence="5" key="1">
    <citation type="journal article" date="2021" name="PeerJ">
        <title>Extensive microbial diversity within the chicken gut microbiome revealed by metagenomics and culture.</title>
        <authorList>
            <person name="Gilroy R."/>
            <person name="Ravi A."/>
            <person name="Getino M."/>
            <person name="Pursley I."/>
            <person name="Horton D.L."/>
            <person name="Alikhan N.F."/>
            <person name="Baker D."/>
            <person name="Gharbi K."/>
            <person name="Hall N."/>
            <person name="Watson M."/>
            <person name="Adriaenssens E.M."/>
            <person name="Foster-Nyarko E."/>
            <person name="Jarju S."/>
            <person name="Secka A."/>
            <person name="Antonio M."/>
            <person name="Oren A."/>
            <person name="Chaudhuri R.R."/>
            <person name="La Ragione R."/>
            <person name="Hildebrand F."/>
            <person name="Pallen M.J."/>
        </authorList>
    </citation>
    <scope>NUCLEOTIDE SEQUENCE</scope>
    <source>
        <strain evidence="5">CHK196-7946</strain>
    </source>
</reference>
<dbReference type="PANTHER" id="PTHR43280">
    <property type="entry name" value="ARAC-FAMILY TRANSCRIPTIONAL REGULATOR"/>
    <property type="match status" value="1"/>
</dbReference>
<evidence type="ECO:0000313" key="6">
    <source>
        <dbReference type="Proteomes" id="UP000823902"/>
    </source>
</evidence>
<accession>A0A9D2QC11</accession>
<evidence type="ECO:0000256" key="2">
    <source>
        <dbReference type="ARBA" id="ARBA00023125"/>
    </source>
</evidence>
<dbReference type="Pfam" id="PF12833">
    <property type="entry name" value="HTH_18"/>
    <property type="match status" value="1"/>
</dbReference>
<dbReference type="InterPro" id="IPR018060">
    <property type="entry name" value="HTH_AraC"/>
</dbReference>
<dbReference type="EMBL" id="DWVY01000065">
    <property type="protein sequence ID" value="HJC75773.1"/>
    <property type="molecule type" value="Genomic_DNA"/>
</dbReference>
<reference evidence="5" key="2">
    <citation type="submission" date="2021-04" db="EMBL/GenBank/DDBJ databases">
        <authorList>
            <person name="Gilroy R."/>
        </authorList>
    </citation>
    <scope>NUCLEOTIDE SEQUENCE</scope>
    <source>
        <strain evidence="5">CHK196-7946</strain>
    </source>
</reference>
<dbReference type="PANTHER" id="PTHR43280:SF10">
    <property type="entry name" value="REGULATORY PROTEIN POCR"/>
    <property type="match status" value="1"/>
</dbReference>
<protein>
    <submittedName>
        <fullName evidence="5">Helix-turn-helix transcriptional regulator</fullName>
    </submittedName>
</protein>
<feature type="domain" description="HTH araC/xylS-type" evidence="4">
    <location>
        <begin position="150"/>
        <end position="248"/>
    </location>
</feature>
<dbReference type="InterPro" id="IPR009057">
    <property type="entry name" value="Homeodomain-like_sf"/>
</dbReference>
<dbReference type="GO" id="GO:0043565">
    <property type="term" value="F:sequence-specific DNA binding"/>
    <property type="evidence" value="ECO:0007669"/>
    <property type="project" value="InterPro"/>
</dbReference>
<organism evidence="5 6">
    <name type="scientific">Candidatus Mediterraneibacter faecavium</name>
    <dbReference type="NCBI Taxonomy" id="2838668"/>
    <lineage>
        <taxon>Bacteria</taxon>
        <taxon>Bacillati</taxon>
        <taxon>Bacillota</taxon>
        <taxon>Clostridia</taxon>
        <taxon>Lachnospirales</taxon>
        <taxon>Lachnospiraceae</taxon>
        <taxon>Mediterraneibacter</taxon>
    </lineage>
</organism>
<dbReference type="SMART" id="SM00342">
    <property type="entry name" value="HTH_ARAC"/>
    <property type="match status" value="1"/>
</dbReference>
<gene>
    <name evidence="5" type="ORF">H9697_12660</name>
</gene>
<sequence>MKQAYGHETFLGGELANSLYESIQEKSREETSLFIESRLTEFIKKGEPRKIAKYVLLFEDEDTDLLQTKSGTLQEARLTFISAASITRHISVEAGLNLQLASAVYEAYIERLTSCKNPDEIYIFIFQMMMDYASRIAKLKSVVSTHPLVMEIVNIVSTYLYSPLSLSDIADRMGYSKEYLCRLFKAETGKTIHQYILESKITEAKDMLHFTNYSIAEISENLCFSSVSHFHRIFRSLTGFTPHAYRLLPPEKQKT</sequence>
<dbReference type="GO" id="GO:0003700">
    <property type="term" value="F:DNA-binding transcription factor activity"/>
    <property type="evidence" value="ECO:0007669"/>
    <property type="project" value="InterPro"/>
</dbReference>
<name>A0A9D2QC11_9FIRM</name>
<proteinExistence type="predicted"/>
<evidence type="ECO:0000259" key="4">
    <source>
        <dbReference type="PROSITE" id="PS01124"/>
    </source>
</evidence>
<dbReference type="Gene3D" id="1.10.10.60">
    <property type="entry name" value="Homeodomain-like"/>
    <property type="match status" value="2"/>
</dbReference>
<dbReference type="SUPFAM" id="SSF46689">
    <property type="entry name" value="Homeodomain-like"/>
    <property type="match status" value="2"/>
</dbReference>
<evidence type="ECO:0000256" key="1">
    <source>
        <dbReference type="ARBA" id="ARBA00023015"/>
    </source>
</evidence>
<dbReference type="AlphaFoldDB" id="A0A9D2QC11"/>
<evidence type="ECO:0000256" key="3">
    <source>
        <dbReference type="ARBA" id="ARBA00023163"/>
    </source>
</evidence>
<keyword evidence="3" id="KW-0804">Transcription</keyword>
<dbReference type="PROSITE" id="PS01124">
    <property type="entry name" value="HTH_ARAC_FAMILY_2"/>
    <property type="match status" value="1"/>
</dbReference>
<evidence type="ECO:0000313" key="5">
    <source>
        <dbReference type="EMBL" id="HJC75773.1"/>
    </source>
</evidence>